<dbReference type="InterPro" id="IPR003111">
    <property type="entry name" value="Lon_prtase_N"/>
</dbReference>
<comment type="caution">
    <text evidence="2">The sequence shown here is derived from an EMBL/GenBank/DDBJ whole genome shotgun (WGS) entry which is preliminary data.</text>
</comment>
<dbReference type="InterPro" id="IPR046336">
    <property type="entry name" value="Lon_prtase_N_sf"/>
</dbReference>
<dbReference type="Gene3D" id="2.30.130.40">
    <property type="entry name" value="LON domain-like"/>
    <property type="match status" value="1"/>
</dbReference>
<dbReference type="Pfam" id="PF02190">
    <property type="entry name" value="LON_substr_bdg"/>
    <property type="match status" value="1"/>
</dbReference>
<evidence type="ECO:0000313" key="2">
    <source>
        <dbReference type="EMBL" id="OZI30280.1"/>
    </source>
</evidence>
<dbReference type="RefSeq" id="WP_094854711.1">
    <property type="nucleotide sequence ID" value="NZ_NEVM01000005.1"/>
</dbReference>
<accession>A0A261S0G3</accession>
<protein>
    <submittedName>
        <fullName evidence="2">Peptidase S16</fullName>
    </submittedName>
</protein>
<dbReference type="SMART" id="SM00464">
    <property type="entry name" value="LON"/>
    <property type="match status" value="1"/>
</dbReference>
<dbReference type="PROSITE" id="PS51787">
    <property type="entry name" value="LON_N"/>
    <property type="match status" value="1"/>
</dbReference>
<dbReference type="AlphaFoldDB" id="A0A261S0G3"/>
<dbReference type="Gene3D" id="1.10.4060.10">
    <property type="entry name" value="BPP1347 like domain"/>
    <property type="match status" value="1"/>
</dbReference>
<proteinExistence type="predicted"/>
<name>A0A261S0G3_9BORD</name>
<feature type="domain" description="Lon N-terminal" evidence="1">
    <location>
        <begin position="1"/>
        <end position="201"/>
    </location>
</feature>
<organism evidence="2 3">
    <name type="scientific">Bordetella genomosp. 10</name>
    <dbReference type="NCBI Taxonomy" id="1416804"/>
    <lineage>
        <taxon>Bacteria</taxon>
        <taxon>Pseudomonadati</taxon>
        <taxon>Pseudomonadota</taxon>
        <taxon>Betaproteobacteria</taxon>
        <taxon>Burkholderiales</taxon>
        <taxon>Alcaligenaceae</taxon>
        <taxon>Bordetella</taxon>
    </lineage>
</organism>
<evidence type="ECO:0000313" key="3">
    <source>
        <dbReference type="Proteomes" id="UP000216020"/>
    </source>
</evidence>
<dbReference type="OrthoDB" id="8558970at2"/>
<dbReference type="InterPro" id="IPR015947">
    <property type="entry name" value="PUA-like_sf"/>
</dbReference>
<sequence>MASIPLFPLGNAVFPAGVLRLRIFEVRYLSLIERCVADGSPFGVVPLLAGSEVRTPDGGEVLAQAGTLVRVEERTSPMPGLMQITCSAAQRFRLRASEQGQYGLWHGEADLLADDPVLPVPARLQGCANALGALIAQLQRSGTPAHLMPMAPPFRLDECGWVADRWAELLPLPMDEKAALLLSSDPLHRLALIHAALAERQLLPPEDTQQDPPAGP</sequence>
<keyword evidence="3" id="KW-1185">Reference proteome</keyword>
<dbReference type="SUPFAM" id="SSF88697">
    <property type="entry name" value="PUA domain-like"/>
    <property type="match status" value="1"/>
</dbReference>
<dbReference type="Proteomes" id="UP000216020">
    <property type="component" value="Unassembled WGS sequence"/>
</dbReference>
<gene>
    <name evidence="2" type="ORF">CAL29_19720</name>
</gene>
<evidence type="ECO:0000259" key="1">
    <source>
        <dbReference type="PROSITE" id="PS51787"/>
    </source>
</evidence>
<reference evidence="3" key="1">
    <citation type="submission" date="2017-05" db="EMBL/GenBank/DDBJ databases">
        <title>Complete and WGS of Bordetella genogroups.</title>
        <authorList>
            <person name="Spilker T."/>
            <person name="Lipuma J."/>
        </authorList>
    </citation>
    <scope>NUCLEOTIDE SEQUENCE [LARGE SCALE GENOMIC DNA]</scope>
    <source>
        <strain evidence="3">AU16122</strain>
    </source>
</reference>
<dbReference type="EMBL" id="NEVM01000005">
    <property type="protein sequence ID" value="OZI30280.1"/>
    <property type="molecule type" value="Genomic_DNA"/>
</dbReference>